<reference evidence="1" key="1">
    <citation type="journal article" date="2020" name="Nature">
        <title>Giant virus diversity and host interactions through global metagenomics.</title>
        <authorList>
            <person name="Schulz F."/>
            <person name="Roux S."/>
            <person name="Paez-Espino D."/>
            <person name="Jungbluth S."/>
            <person name="Walsh D.A."/>
            <person name="Denef V.J."/>
            <person name="McMahon K.D."/>
            <person name="Konstantinidis K.T."/>
            <person name="Eloe-Fadrosh E.A."/>
            <person name="Kyrpides N.C."/>
            <person name="Woyke T."/>
        </authorList>
    </citation>
    <scope>NUCLEOTIDE SEQUENCE</scope>
    <source>
        <strain evidence="1">GVMAG-M-3300009161-30</strain>
    </source>
</reference>
<evidence type="ECO:0000313" key="1">
    <source>
        <dbReference type="EMBL" id="QHT32615.1"/>
    </source>
</evidence>
<dbReference type="EMBL" id="MN738945">
    <property type="protein sequence ID" value="QHT32615.1"/>
    <property type="molecule type" value="Genomic_DNA"/>
</dbReference>
<accession>A0A6C0EZK8</accession>
<dbReference type="AlphaFoldDB" id="A0A6C0EZK8"/>
<proteinExistence type="predicted"/>
<name>A0A6C0EZK8_9ZZZZ</name>
<protein>
    <submittedName>
        <fullName evidence="1">Uncharacterized protein</fullName>
    </submittedName>
</protein>
<organism evidence="1">
    <name type="scientific">viral metagenome</name>
    <dbReference type="NCBI Taxonomy" id="1070528"/>
    <lineage>
        <taxon>unclassified sequences</taxon>
        <taxon>metagenomes</taxon>
        <taxon>organismal metagenomes</taxon>
    </lineage>
</organism>
<sequence length="422" mass="48476">MYMSRFNTSSNHPIIPNSQEYVYEKKFVSIHAEDRDVLRYPSSSEFEIELPQDYCNVQAVKLNTWTFPANYNTFSLIQNNISMTFKITKPYNPGEYSVTNPLLYVIFEALNNHGYDTNFLILIEEGFYNPIQVATELTNRFNNSVTSVILNYMNSQLVNPDPSNNVPVTQAIIDEFTNAGGYNQFVVVYNQVAQKLWFGNKSSEFILTNDSELYALSILKNVQCFRPQLPDFSNWGLPAYLGFTRCPVPATPPVPFPNVLPRFYYGDVNPGDNGYWLVPDPEYGACLVYYLEAPAKINLMGNSYFYMELSGLNNMDETMPFSANSFTTHTNVTNGIVNSAFAKIAITTTPIAQWFDNGCDNYKYFNPPAERIRKLKVKLRYHNNLLVEFGKFDYSFTLEFCILRPQNQKDYKMNVPEVVKFS</sequence>